<evidence type="ECO:0000256" key="1">
    <source>
        <dbReference type="SAM" id="MobiDB-lite"/>
    </source>
</evidence>
<name>A0A6J4THB9_9ACTN</name>
<organism evidence="2">
    <name type="scientific">uncultured Thermoleophilia bacterium</name>
    <dbReference type="NCBI Taxonomy" id="1497501"/>
    <lineage>
        <taxon>Bacteria</taxon>
        <taxon>Bacillati</taxon>
        <taxon>Actinomycetota</taxon>
        <taxon>Thermoleophilia</taxon>
        <taxon>environmental samples</taxon>
    </lineage>
</organism>
<feature type="region of interest" description="Disordered" evidence="1">
    <location>
        <begin position="1"/>
        <end position="75"/>
    </location>
</feature>
<proteinExistence type="predicted"/>
<feature type="compositionally biased region" description="Basic residues" evidence="1">
    <location>
        <begin position="39"/>
        <end position="53"/>
    </location>
</feature>
<dbReference type="AlphaFoldDB" id="A0A6J4THB9"/>
<gene>
    <name evidence="2" type="ORF">AVDCRST_MAG79-364</name>
</gene>
<sequence>EGPHAGRAVYPPTGGRRRPHGRPGSPAHRPDGRAERAARRLGRGGRPHPRPRLARCGGRGGGRAHVAGADRPRRHRGRALQLLDLGLGARADGRHGRPAPPGGARGARASCAPLPTRPDAAPDRVAGARPAAAGAR</sequence>
<feature type="non-terminal residue" evidence="2">
    <location>
        <position position="136"/>
    </location>
</feature>
<protein>
    <submittedName>
        <fullName evidence="2">Uncharacterized protein</fullName>
    </submittedName>
</protein>
<reference evidence="2" key="1">
    <citation type="submission" date="2020-02" db="EMBL/GenBank/DDBJ databases">
        <authorList>
            <person name="Meier V. D."/>
        </authorList>
    </citation>
    <scope>NUCLEOTIDE SEQUENCE</scope>
    <source>
        <strain evidence="2">AVDCRST_MAG79</strain>
    </source>
</reference>
<accession>A0A6J4THB9</accession>
<dbReference type="EMBL" id="CADCWC010000068">
    <property type="protein sequence ID" value="CAA9523859.1"/>
    <property type="molecule type" value="Genomic_DNA"/>
</dbReference>
<feature type="region of interest" description="Disordered" evidence="1">
    <location>
        <begin position="89"/>
        <end position="136"/>
    </location>
</feature>
<feature type="compositionally biased region" description="Basic and acidic residues" evidence="1">
    <location>
        <begin position="28"/>
        <end position="38"/>
    </location>
</feature>
<feature type="compositionally biased region" description="Low complexity" evidence="1">
    <location>
        <begin position="117"/>
        <end position="136"/>
    </location>
</feature>
<feature type="non-terminal residue" evidence="2">
    <location>
        <position position="1"/>
    </location>
</feature>
<evidence type="ECO:0000313" key="2">
    <source>
        <dbReference type="EMBL" id="CAA9523859.1"/>
    </source>
</evidence>